<comment type="caution">
    <text evidence="2">The sequence shown here is derived from an EMBL/GenBank/DDBJ whole genome shotgun (WGS) entry which is preliminary data.</text>
</comment>
<sequence>MDDTRNGFLLAAKGLAALVVICLIRYADTFAAIFSFKQIGIVPSVIATLVLISGLTAIAGLCRGNRWGFIPLYFFIPAVTMFFGYSLIPYLPQLFQPEFRQPVIVFLNSLVLIFAVLLLLKMMDDDVVLPTEKY</sequence>
<evidence type="ECO:0000256" key="1">
    <source>
        <dbReference type="SAM" id="Phobius"/>
    </source>
</evidence>
<organism evidence="2 3">
    <name type="scientific">Photobacterium ganghwense</name>
    <dbReference type="NCBI Taxonomy" id="320778"/>
    <lineage>
        <taxon>Bacteria</taxon>
        <taxon>Pseudomonadati</taxon>
        <taxon>Pseudomonadota</taxon>
        <taxon>Gammaproteobacteria</taxon>
        <taxon>Vibrionales</taxon>
        <taxon>Vibrionaceae</taxon>
        <taxon>Photobacterium</taxon>
    </lineage>
</organism>
<dbReference type="EMBL" id="LDOU01000004">
    <property type="protein sequence ID" value="KLV11104.1"/>
    <property type="molecule type" value="Genomic_DNA"/>
</dbReference>
<evidence type="ECO:0000313" key="3">
    <source>
        <dbReference type="Proteomes" id="UP000035909"/>
    </source>
</evidence>
<reference evidence="2 3" key="1">
    <citation type="submission" date="2015-05" db="EMBL/GenBank/DDBJ databases">
        <title>Photobacterium galathea sp. nov.</title>
        <authorList>
            <person name="Machado H."/>
            <person name="Gram L."/>
        </authorList>
    </citation>
    <scope>NUCLEOTIDE SEQUENCE [LARGE SCALE GENOMIC DNA]</scope>
    <source>
        <strain evidence="2 3">DSM 22954</strain>
    </source>
</reference>
<keyword evidence="1" id="KW-0812">Transmembrane</keyword>
<dbReference type="Proteomes" id="UP000035909">
    <property type="component" value="Unassembled WGS sequence"/>
</dbReference>
<dbReference type="OrthoDB" id="5879731at2"/>
<feature type="transmembrane region" description="Helical" evidence="1">
    <location>
        <begin position="39"/>
        <end position="62"/>
    </location>
</feature>
<dbReference type="AlphaFoldDB" id="A0A0J1HHK7"/>
<dbReference type="PATRIC" id="fig|320778.3.peg.904"/>
<keyword evidence="1" id="KW-0472">Membrane</keyword>
<evidence type="ECO:0000313" key="2">
    <source>
        <dbReference type="EMBL" id="KLV11104.1"/>
    </source>
</evidence>
<dbReference type="RefSeq" id="WP_047883941.1">
    <property type="nucleotide sequence ID" value="NZ_CP071325.1"/>
</dbReference>
<feature type="transmembrane region" description="Helical" evidence="1">
    <location>
        <begin position="103"/>
        <end position="120"/>
    </location>
</feature>
<accession>A0A0J1HHK7</accession>
<feature type="transmembrane region" description="Helical" evidence="1">
    <location>
        <begin position="69"/>
        <end position="91"/>
    </location>
</feature>
<dbReference type="STRING" id="320778.ABT57_04220"/>
<keyword evidence="1" id="KW-1133">Transmembrane helix</keyword>
<proteinExistence type="predicted"/>
<keyword evidence="3" id="KW-1185">Reference proteome</keyword>
<gene>
    <name evidence="2" type="ORF">ABT57_04220</name>
</gene>
<name>A0A0J1HHK7_9GAMM</name>
<protein>
    <submittedName>
        <fullName evidence="2">Membrane protein</fullName>
    </submittedName>
</protein>
<feature type="transmembrane region" description="Helical" evidence="1">
    <location>
        <begin position="7"/>
        <end position="27"/>
    </location>
</feature>